<dbReference type="Gene3D" id="3.40.710.10">
    <property type="entry name" value="DD-peptidase/beta-lactamase superfamily"/>
    <property type="match status" value="1"/>
</dbReference>
<evidence type="ECO:0000313" key="4">
    <source>
        <dbReference type="Proteomes" id="UP000475214"/>
    </source>
</evidence>
<feature type="region of interest" description="Disordered" evidence="1">
    <location>
        <begin position="375"/>
        <end position="397"/>
    </location>
</feature>
<name>A0A6L9SHY8_9ACTN</name>
<dbReference type="InterPro" id="IPR001466">
    <property type="entry name" value="Beta-lactam-related"/>
</dbReference>
<evidence type="ECO:0000259" key="2">
    <source>
        <dbReference type="Pfam" id="PF00144"/>
    </source>
</evidence>
<gene>
    <name evidence="3" type="ORF">G1H10_31705</name>
</gene>
<feature type="domain" description="Beta-lactamase-related" evidence="2">
    <location>
        <begin position="56"/>
        <end position="366"/>
    </location>
</feature>
<dbReference type="InterPro" id="IPR050789">
    <property type="entry name" value="Diverse_Enzym_Activities"/>
</dbReference>
<evidence type="ECO:0000313" key="3">
    <source>
        <dbReference type="EMBL" id="NEE04737.1"/>
    </source>
</evidence>
<dbReference type="Proteomes" id="UP000475214">
    <property type="component" value="Unassembled WGS sequence"/>
</dbReference>
<dbReference type="AlphaFoldDB" id="A0A6L9SHY8"/>
<protein>
    <submittedName>
        <fullName evidence="3">Beta-lactamase family protein</fullName>
    </submittedName>
</protein>
<proteinExistence type="predicted"/>
<dbReference type="InterPro" id="IPR012338">
    <property type="entry name" value="Beta-lactam/transpept-like"/>
</dbReference>
<dbReference type="RefSeq" id="WP_163745284.1">
    <property type="nucleotide sequence ID" value="NZ_JAAGOA010000042.1"/>
</dbReference>
<reference evidence="3 4" key="1">
    <citation type="submission" date="2020-02" db="EMBL/GenBank/DDBJ databases">
        <authorList>
            <person name="Li X.-J."/>
            <person name="Han X.-M."/>
        </authorList>
    </citation>
    <scope>NUCLEOTIDE SEQUENCE [LARGE SCALE GENOMIC DNA]</scope>
    <source>
        <strain evidence="3 4">CCTCC AB 2017055</strain>
    </source>
</reference>
<dbReference type="EMBL" id="JAAGOA010000042">
    <property type="protein sequence ID" value="NEE04737.1"/>
    <property type="molecule type" value="Genomic_DNA"/>
</dbReference>
<keyword evidence="4" id="KW-1185">Reference proteome</keyword>
<evidence type="ECO:0000256" key="1">
    <source>
        <dbReference type="SAM" id="MobiDB-lite"/>
    </source>
</evidence>
<dbReference type="PANTHER" id="PTHR43283:SF7">
    <property type="entry name" value="BETA-LACTAMASE-RELATED DOMAIN-CONTAINING PROTEIN"/>
    <property type="match status" value="1"/>
</dbReference>
<organism evidence="3 4">
    <name type="scientific">Phytoactinopolyspora halotolerans</name>
    <dbReference type="NCBI Taxonomy" id="1981512"/>
    <lineage>
        <taxon>Bacteria</taxon>
        <taxon>Bacillati</taxon>
        <taxon>Actinomycetota</taxon>
        <taxon>Actinomycetes</taxon>
        <taxon>Jiangellales</taxon>
        <taxon>Jiangellaceae</taxon>
        <taxon>Phytoactinopolyspora</taxon>
    </lineage>
</organism>
<sequence>MTAGPGAIDHPALARTAARVLGPSPDSTWTAPAGVVIGVRTPDATFIHVAGERVPADGSRGRPAAPMTPSTVHDLASVTKTMTTTAVMRLIAVGALGLDDDVRAYVPTFPHPASIRQLLLHRAGLWEWWPLYVRSADPVAAWAELDSLPARYPAESGRHYSDLGFMLLGRVLEAVSGTGLRDAMARLVTDPLGLTRTGYGPRQDAEIAAGSYGDAAERRMLATSTPYPVPYSDTDMDRWRDGLVVGAANDGNTQHALHGVSGHAGLFAPVPDLLAFAHALSTGEHRLAAPDVAAAFFADGPDPGQALGWRTGTLGLDGHRHAFVYHPGFTGVTVGFVPGQGVAVVVAANRLVTPGEPIPNDTLLRIVADALAPPGALTPTGHATGGTARPSTTARHP</sequence>
<comment type="caution">
    <text evidence="3">The sequence shown here is derived from an EMBL/GenBank/DDBJ whole genome shotgun (WGS) entry which is preliminary data.</text>
</comment>
<dbReference type="Pfam" id="PF00144">
    <property type="entry name" value="Beta-lactamase"/>
    <property type="match status" value="1"/>
</dbReference>
<dbReference type="SUPFAM" id="SSF56601">
    <property type="entry name" value="beta-lactamase/transpeptidase-like"/>
    <property type="match status" value="1"/>
</dbReference>
<dbReference type="PANTHER" id="PTHR43283">
    <property type="entry name" value="BETA-LACTAMASE-RELATED"/>
    <property type="match status" value="1"/>
</dbReference>
<accession>A0A6L9SHY8</accession>